<keyword evidence="11" id="KW-1185">Reference proteome</keyword>
<name>A0A8S4A452_9EUPU</name>
<evidence type="ECO:0000256" key="9">
    <source>
        <dbReference type="RuleBase" id="RU363011"/>
    </source>
</evidence>
<feature type="non-terminal residue" evidence="10">
    <location>
        <position position="65"/>
    </location>
</feature>
<comment type="subunit">
    <text evidence="9">Component of the mitochondrial contact site and cristae organizing system (MICOS) complex.</text>
</comment>
<dbReference type="PANTHER" id="PTHR21304:SF0">
    <property type="entry name" value="MICOS COMPLEX SUBUNIT MIC10"/>
    <property type="match status" value="1"/>
</dbReference>
<evidence type="ECO:0000256" key="8">
    <source>
        <dbReference type="ARBA" id="ARBA00023136"/>
    </source>
</evidence>
<feature type="transmembrane region" description="Helical" evidence="9">
    <location>
        <begin position="20"/>
        <end position="41"/>
    </location>
</feature>
<feature type="non-terminal residue" evidence="10">
    <location>
        <position position="1"/>
    </location>
</feature>
<organism evidence="10 11">
    <name type="scientific">Candidula unifasciata</name>
    <dbReference type="NCBI Taxonomy" id="100452"/>
    <lineage>
        <taxon>Eukaryota</taxon>
        <taxon>Metazoa</taxon>
        <taxon>Spiralia</taxon>
        <taxon>Lophotrochozoa</taxon>
        <taxon>Mollusca</taxon>
        <taxon>Gastropoda</taxon>
        <taxon>Heterobranchia</taxon>
        <taxon>Euthyneura</taxon>
        <taxon>Panpulmonata</taxon>
        <taxon>Eupulmonata</taxon>
        <taxon>Stylommatophora</taxon>
        <taxon>Helicina</taxon>
        <taxon>Helicoidea</taxon>
        <taxon>Geomitridae</taxon>
        <taxon>Candidula</taxon>
    </lineage>
</organism>
<proteinExistence type="inferred from homology"/>
<evidence type="ECO:0000256" key="3">
    <source>
        <dbReference type="ARBA" id="ARBA00006792"/>
    </source>
</evidence>
<evidence type="ECO:0000256" key="5">
    <source>
        <dbReference type="ARBA" id="ARBA00022792"/>
    </source>
</evidence>
<sequence length="65" mass="6980">MADVRRSEDTYGEKVDRCLYNSLVNFAGGVVIGIGLSAFVFKRKMWPVILGGGIGSGMAVSSCRH</sequence>
<dbReference type="EMBL" id="CAJHNH020008543">
    <property type="protein sequence ID" value="CAG5136559.1"/>
    <property type="molecule type" value="Genomic_DNA"/>
</dbReference>
<protein>
    <recommendedName>
        <fullName evidence="9">MICOS complex subunit MIC10</fullName>
    </recommendedName>
</protein>
<dbReference type="Pfam" id="PF04418">
    <property type="entry name" value="DUF543"/>
    <property type="match status" value="1"/>
</dbReference>
<keyword evidence="6 9" id="KW-1133">Transmembrane helix</keyword>
<evidence type="ECO:0000256" key="7">
    <source>
        <dbReference type="ARBA" id="ARBA00023128"/>
    </source>
</evidence>
<accession>A0A8S4A452</accession>
<keyword evidence="7 9" id="KW-0496">Mitochondrion</keyword>
<dbReference type="AlphaFoldDB" id="A0A8S4A452"/>
<evidence type="ECO:0000313" key="10">
    <source>
        <dbReference type="EMBL" id="CAG5136559.1"/>
    </source>
</evidence>
<comment type="caution">
    <text evidence="10">The sequence shown here is derived from an EMBL/GenBank/DDBJ whole genome shotgun (WGS) entry which is preliminary data.</text>
</comment>
<evidence type="ECO:0000313" key="11">
    <source>
        <dbReference type="Proteomes" id="UP000678393"/>
    </source>
</evidence>
<dbReference type="InterPro" id="IPR007512">
    <property type="entry name" value="Mic10"/>
</dbReference>
<evidence type="ECO:0000256" key="6">
    <source>
        <dbReference type="ARBA" id="ARBA00022989"/>
    </source>
</evidence>
<dbReference type="PANTHER" id="PTHR21304">
    <property type="entry name" value="MICOS COMPLEX SUBUNIT MIC10"/>
    <property type="match status" value="1"/>
</dbReference>
<reference evidence="10" key="1">
    <citation type="submission" date="2021-04" db="EMBL/GenBank/DDBJ databases">
        <authorList>
            <consortium name="Molecular Ecology Group"/>
        </authorList>
    </citation>
    <scope>NUCLEOTIDE SEQUENCE</scope>
</reference>
<comment type="similarity">
    <text evidence="3 9">Belongs to the MICOS complex subunit Mic10 family.</text>
</comment>
<keyword evidence="8 9" id="KW-0472">Membrane</keyword>
<evidence type="ECO:0000256" key="4">
    <source>
        <dbReference type="ARBA" id="ARBA00022692"/>
    </source>
</evidence>
<gene>
    <name evidence="10" type="ORF">CUNI_LOCUS22117</name>
</gene>
<evidence type="ECO:0000256" key="2">
    <source>
        <dbReference type="ARBA" id="ARBA00004434"/>
    </source>
</evidence>
<dbReference type="OrthoDB" id="1916310at2759"/>
<dbReference type="Proteomes" id="UP000678393">
    <property type="component" value="Unassembled WGS sequence"/>
</dbReference>
<comment type="function">
    <text evidence="1 9">Component of the MICOS complex, a large protein complex of the mitochondrial inner membrane that plays crucial roles in the maintenance of crista junctions, inner membrane architecture, and formation of contact sites to the outer membrane.</text>
</comment>
<keyword evidence="4 9" id="KW-0812">Transmembrane</keyword>
<dbReference type="GO" id="GO:0061617">
    <property type="term" value="C:MICOS complex"/>
    <property type="evidence" value="ECO:0007669"/>
    <property type="project" value="UniProtKB-UniRule"/>
</dbReference>
<keyword evidence="5 9" id="KW-0999">Mitochondrion inner membrane</keyword>
<evidence type="ECO:0000256" key="1">
    <source>
        <dbReference type="ARBA" id="ARBA00002689"/>
    </source>
</evidence>
<comment type="subcellular location">
    <subcellularLocation>
        <location evidence="2 9">Mitochondrion inner membrane</location>
        <topology evidence="2 9">Single-pass membrane protein</topology>
    </subcellularLocation>
</comment>